<dbReference type="EMBL" id="KZ302130">
    <property type="protein sequence ID" value="PFH47158.1"/>
    <property type="molecule type" value="Genomic_DNA"/>
</dbReference>
<name>A0A2A9NAQ3_9AGAR</name>
<dbReference type="Pfam" id="PF12796">
    <property type="entry name" value="Ank_2"/>
    <property type="match status" value="1"/>
</dbReference>
<dbReference type="SMART" id="SM00248">
    <property type="entry name" value="ANK"/>
    <property type="match status" value="10"/>
</dbReference>
<evidence type="ECO:0008006" key="7">
    <source>
        <dbReference type="Google" id="ProtNLM"/>
    </source>
</evidence>
<dbReference type="InterPro" id="IPR036770">
    <property type="entry name" value="Ankyrin_rpt-contain_sf"/>
</dbReference>
<dbReference type="PANTHER" id="PTHR24198">
    <property type="entry name" value="ANKYRIN REPEAT AND PROTEIN KINASE DOMAIN-CONTAINING PROTEIN"/>
    <property type="match status" value="1"/>
</dbReference>
<dbReference type="Gene3D" id="1.25.40.20">
    <property type="entry name" value="Ankyrin repeat-containing domain"/>
    <property type="match status" value="3"/>
</dbReference>
<dbReference type="SUPFAM" id="SSF48403">
    <property type="entry name" value="Ankyrin repeat"/>
    <property type="match status" value="2"/>
</dbReference>
<keyword evidence="2 3" id="KW-0040">ANK repeat</keyword>
<feature type="region of interest" description="Disordered" evidence="4">
    <location>
        <begin position="470"/>
        <end position="500"/>
    </location>
</feature>
<dbReference type="OrthoDB" id="539213at2759"/>
<keyword evidence="1" id="KW-0677">Repeat</keyword>
<dbReference type="Proteomes" id="UP000242287">
    <property type="component" value="Unassembled WGS sequence"/>
</dbReference>
<feature type="repeat" description="ANK" evidence="3">
    <location>
        <begin position="527"/>
        <end position="559"/>
    </location>
</feature>
<evidence type="ECO:0000313" key="5">
    <source>
        <dbReference type="EMBL" id="PFH47158.1"/>
    </source>
</evidence>
<dbReference type="InterPro" id="IPR002110">
    <property type="entry name" value="Ankyrin_rpt"/>
</dbReference>
<feature type="repeat" description="ANK" evidence="3">
    <location>
        <begin position="443"/>
        <end position="475"/>
    </location>
</feature>
<dbReference type="PROSITE" id="PS50297">
    <property type="entry name" value="ANK_REP_REGION"/>
    <property type="match status" value="2"/>
</dbReference>
<dbReference type="STRING" id="703135.A0A2A9NAQ3"/>
<keyword evidence="6" id="KW-1185">Reference proteome</keyword>
<feature type="repeat" description="ANK" evidence="3">
    <location>
        <begin position="1240"/>
        <end position="1272"/>
    </location>
</feature>
<evidence type="ECO:0000256" key="3">
    <source>
        <dbReference type="PROSITE-ProRule" id="PRU00023"/>
    </source>
</evidence>
<feature type="compositionally biased region" description="Basic and acidic residues" evidence="4">
    <location>
        <begin position="470"/>
        <end position="499"/>
    </location>
</feature>
<organism evidence="5 6">
    <name type="scientific">Amanita thiersii Skay4041</name>
    <dbReference type="NCBI Taxonomy" id="703135"/>
    <lineage>
        <taxon>Eukaryota</taxon>
        <taxon>Fungi</taxon>
        <taxon>Dikarya</taxon>
        <taxon>Basidiomycota</taxon>
        <taxon>Agaricomycotina</taxon>
        <taxon>Agaricomycetes</taxon>
        <taxon>Agaricomycetidae</taxon>
        <taxon>Agaricales</taxon>
        <taxon>Pluteineae</taxon>
        <taxon>Amanitaceae</taxon>
        <taxon>Amanita</taxon>
    </lineage>
</organism>
<evidence type="ECO:0000256" key="4">
    <source>
        <dbReference type="SAM" id="MobiDB-lite"/>
    </source>
</evidence>
<evidence type="ECO:0000313" key="6">
    <source>
        <dbReference type="Proteomes" id="UP000242287"/>
    </source>
</evidence>
<dbReference type="PANTHER" id="PTHR24198:SF165">
    <property type="entry name" value="ANKYRIN REPEAT-CONTAINING PROTEIN-RELATED"/>
    <property type="match status" value="1"/>
</dbReference>
<proteinExistence type="predicted"/>
<sequence>MIAAGGSVLACLTPLVEEEKVSKKAMRRFYHVTAYPTSDVDLFLWGLTSKEAEKKIVTIYEAVLDSIPWDVTCIRTKHAITLYSQYPYRSIQIVLRLYKSPAEIISGFDIDASCCAYDGDQVWANPRAIVAMMRQCNAVDVTLKSISYEVGLSKYAKRCYEIHVPTLIRSDIDPTIFTRPIIKIEGLARLLVFEKFATVDEQYAYFRSGRGLGVHSLGFHRPEKMNRRYPNDLKALNDLEELESNDHGVVLLHIPYGPGWDAQSIDKLIYQTNLEMNCERQHNLGRPYADDPPSKFRLEQQRLQATWSSCFLWNNTGMHGGLLQGELLPAERELQVKEDQLYTRGRISFVEERPVHPSMTSGFNLIVGDWSAHAYIDLTGRFFSAIAAHDRATVSQMIKEGIDVNRRDHVGRSPLQLAIICRATEIACDLVDASARMTTRFLNGRTSLHFAVELNQGTVVPKLLERSALNKERSSAQDESGRVDGDGTMKDLPSEHSFSEDDWSFEGEKVKISEPDVFDINSHKWNSGFNPLGHAVLFASVDVVEDLIAAGADVTLSTHNRINNAYPLALTILKPDEDEACKIVQRLILAGASSFPATDSPRSFFASLLQRKSNWCQLSFVRVVPIEEDVIKALAIRLAIDNLPMHGYADFALHRSSRETINNLGYWNTDPLNQAFMPIEVAFVNNDDVVDLLASLGADVNRGTMLTMHSNIREEDRRSLLDWIDFGIQWTTNGIMYEVKVEHRTVRPIDFSGVTSWKEFALLTLELATRHTSYSGWREREKELASIREYLEAMRQILIEAGAKTRAGVLRSPTHMSPEQWDFVALISGYSTNPIPRHMVPQYNELFEACFSADDEKIQALCLSPDGSSLPLQITVQFRNPENPFSPARLILAIAVAQHKPQEDKANFSVDIDEDGFDDSSESSDEVEVTCATQSAKSRTEPMCMTLIDKAIKRNDLEMFVKLVNMGTDFSVPVVLEYRIFDDLMNHDRHEMLDVLIRNTGLGMDLDVVKSEGKVNIPINDKNKLYLGLNVYGRKRTNLTGRNGPGVFFEPPKFPLLWMALMRGAVNIVNYLAGERPYAAYRSYAMSYNDELAERLRGIDNLKELLPLWFGWRIDPLGESPLTAAVLHGKLDTIKVLFVERKQLMTDALHVRYNIGKLNLLQVAVRASRTVEVDLLDFFWNKGCHRWKRMTRDQSHGANSRNNIYHILCKGNKVDLLRHLLKKLPLDTNETLVKQQTEERQQTPLHIAVENGSINAVRSLLAYSRIANTIRDSNAASEIFSRIRIGDKLRWFQYLKNIPQPQNVTFTGIATDPPRFQLSHLEKEVPALRQTIELLLNEGRLLKDSKLEKELLRFADKIEGHMRRLQQESVKVTVFEVQDEHPIDSADMEATLKVVDEAAKKGDGKRKLVPLINVQQSVEYSIKEFLAESRLQESLKTADDVLRANEVKVEKCSFVQEHATL</sequence>
<evidence type="ECO:0000256" key="2">
    <source>
        <dbReference type="ARBA" id="ARBA00023043"/>
    </source>
</evidence>
<protein>
    <recommendedName>
        <fullName evidence="7">Ankyrin repeat protein</fullName>
    </recommendedName>
</protein>
<reference evidence="5 6" key="1">
    <citation type="submission" date="2014-02" db="EMBL/GenBank/DDBJ databases">
        <title>Transposable element dynamics among asymbiotic and ectomycorrhizal Amanita fungi.</title>
        <authorList>
            <consortium name="DOE Joint Genome Institute"/>
            <person name="Hess J."/>
            <person name="Skrede I."/>
            <person name="Wolfe B."/>
            <person name="LaButti K."/>
            <person name="Ohm R.A."/>
            <person name="Grigoriev I.V."/>
            <person name="Pringle A."/>
        </authorList>
    </citation>
    <scope>NUCLEOTIDE SEQUENCE [LARGE SCALE GENOMIC DNA]</scope>
    <source>
        <strain evidence="5 6">SKay4041</strain>
    </source>
</reference>
<gene>
    <name evidence="5" type="ORF">AMATHDRAFT_50508</name>
</gene>
<accession>A0A2A9NAQ3</accession>
<dbReference type="PROSITE" id="PS50088">
    <property type="entry name" value="ANK_REPEAT"/>
    <property type="match status" value="3"/>
</dbReference>
<evidence type="ECO:0000256" key="1">
    <source>
        <dbReference type="ARBA" id="ARBA00022737"/>
    </source>
</evidence>